<sequence>MTGLGLSLPLLLTRLRERAPGPVGGALRGALAAGLGLGACAVLVMVLWISSPFPDSGPSGALHTAAALWLLAHGAEVIRTDTLSGVPVPLGVGPLLLVALPVWLVHRAARDAAEESESVAGVWAGVALGYLSVAAAAVYYCAGGELRPSWVSCVAHLVVLAVAAAGSGVWTAHGRPYGPLPGPLSGLLPEGFVREVAPVAVRAAVAGVLALVAGGALLVAGMLVWHGEAVRESFLQLTGAWSGRLAVLLLCAGLVPNAAIWGAAYALGPGVVLGVGHTVGPLGSSGAAMLPAFPLLVAVPKAGDGSPLTWAVGAVPVVAGVVVAGFVVAAGAGWSWRRIAGAVAVAGALCGVVMGCLAGAAGGALGRSALAEFGPVGWVTGAVAAGWVCAVGVPVGSAVWWWRTRADRATEPEPDPETAPEPPAPPAQKDESFALYDFFDDEPTTPSPSGGISGGSSSPSGD</sequence>
<evidence type="ECO:0000313" key="3">
    <source>
        <dbReference type="EMBL" id="MEB8338673.1"/>
    </source>
</evidence>
<proteinExistence type="predicted"/>
<feature type="transmembrane region" description="Helical" evidence="2">
    <location>
        <begin position="377"/>
        <end position="402"/>
    </location>
</feature>
<reference evidence="3 4" key="1">
    <citation type="submission" date="2022-10" db="EMBL/GenBank/DDBJ databases">
        <authorList>
            <person name="Xie J."/>
            <person name="Shen N."/>
        </authorList>
    </citation>
    <scope>NUCLEOTIDE SEQUENCE [LARGE SCALE GENOMIC DNA]</scope>
    <source>
        <strain evidence="3 4">YIM65594</strain>
    </source>
</reference>
<dbReference type="EMBL" id="JAOZYC010000098">
    <property type="protein sequence ID" value="MEB8338673.1"/>
    <property type="molecule type" value="Genomic_DNA"/>
</dbReference>
<feature type="transmembrane region" description="Helical" evidence="2">
    <location>
        <begin position="339"/>
        <end position="365"/>
    </location>
</feature>
<organism evidence="3 4">
    <name type="scientific">Streptomyces endophyticus</name>
    <dbReference type="NCBI Taxonomy" id="714166"/>
    <lineage>
        <taxon>Bacteria</taxon>
        <taxon>Bacillati</taxon>
        <taxon>Actinomycetota</taxon>
        <taxon>Actinomycetes</taxon>
        <taxon>Kitasatosporales</taxon>
        <taxon>Streptomycetaceae</taxon>
        <taxon>Streptomyces</taxon>
    </lineage>
</organism>
<gene>
    <name evidence="3" type="ORF">OKJ99_14320</name>
</gene>
<feature type="transmembrane region" description="Helical" evidence="2">
    <location>
        <begin position="148"/>
        <end position="170"/>
    </location>
</feature>
<keyword evidence="2" id="KW-1133">Transmembrane helix</keyword>
<protein>
    <submittedName>
        <fullName evidence="3">DUF6350 family protein</fullName>
    </submittedName>
</protein>
<comment type="caution">
    <text evidence="3">The sequence shown here is derived from an EMBL/GenBank/DDBJ whole genome shotgun (WGS) entry which is preliminary data.</text>
</comment>
<accession>A0ABU6F3X4</accession>
<dbReference type="RefSeq" id="WP_326016477.1">
    <property type="nucleotide sequence ID" value="NZ_JAOZYC010000098.1"/>
</dbReference>
<feature type="transmembrane region" description="Helical" evidence="2">
    <location>
        <begin position="118"/>
        <end position="142"/>
    </location>
</feature>
<feature type="transmembrane region" description="Helical" evidence="2">
    <location>
        <begin position="203"/>
        <end position="225"/>
    </location>
</feature>
<feature type="transmembrane region" description="Helical" evidence="2">
    <location>
        <begin position="310"/>
        <end position="332"/>
    </location>
</feature>
<keyword evidence="2" id="KW-0812">Transmembrane</keyword>
<keyword evidence="2" id="KW-0472">Membrane</keyword>
<keyword evidence="4" id="KW-1185">Reference proteome</keyword>
<feature type="region of interest" description="Disordered" evidence="1">
    <location>
        <begin position="408"/>
        <end position="462"/>
    </location>
</feature>
<evidence type="ECO:0000256" key="1">
    <source>
        <dbReference type="SAM" id="MobiDB-lite"/>
    </source>
</evidence>
<name>A0ABU6F3X4_9ACTN</name>
<feature type="transmembrane region" description="Helical" evidence="2">
    <location>
        <begin position="86"/>
        <end position="106"/>
    </location>
</feature>
<evidence type="ECO:0000256" key="2">
    <source>
        <dbReference type="SAM" id="Phobius"/>
    </source>
</evidence>
<feature type="transmembrane region" description="Helical" evidence="2">
    <location>
        <begin position="245"/>
        <end position="267"/>
    </location>
</feature>
<feature type="transmembrane region" description="Helical" evidence="2">
    <location>
        <begin position="28"/>
        <end position="49"/>
    </location>
</feature>
<dbReference type="Proteomes" id="UP001354931">
    <property type="component" value="Unassembled WGS sequence"/>
</dbReference>
<feature type="compositionally biased region" description="Low complexity" evidence="1">
    <location>
        <begin position="447"/>
        <end position="462"/>
    </location>
</feature>
<evidence type="ECO:0000313" key="4">
    <source>
        <dbReference type="Proteomes" id="UP001354931"/>
    </source>
</evidence>
<dbReference type="InterPro" id="IPR045931">
    <property type="entry name" value="DUF6350"/>
</dbReference>
<dbReference type="Pfam" id="PF19877">
    <property type="entry name" value="DUF6350"/>
    <property type="match status" value="1"/>
</dbReference>